<dbReference type="Proteomes" id="UP000738349">
    <property type="component" value="Unassembled WGS sequence"/>
</dbReference>
<evidence type="ECO:0000313" key="3">
    <source>
        <dbReference type="EMBL" id="KAH7132756.1"/>
    </source>
</evidence>
<dbReference type="Pfam" id="PF09729">
    <property type="entry name" value="Gti1_Pac2"/>
    <property type="match status" value="1"/>
</dbReference>
<comment type="similarity">
    <text evidence="1">Belongs to the MIT1/WOR1 family.</text>
</comment>
<organism evidence="3 4">
    <name type="scientific">Dactylonectria macrodidyma</name>
    <dbReference type="NCBI Taxonomy" id="307937"/>
    <lineage>
        <taxon>Eukaryota</taxon>
        <taxon>Fungi</taxon>
        <taxon>Dikarya</taxon>
        <taxon>Ascomycota</taxon>
        <taxon>Pezizomycotina</taxon>
        <taxon>Sordariomycetes</taxon>
        <taxon>Hypocreomycetidae</taxon>
        <taxon>Hypocreales</taxon>
        <taxon>Nectriaceae</taxon>
        <taxon>Dactylonectria</taxon>
    </lineage>
</organism>
<feature type="compositionally biased region" description="Pro residues" evidence="2">
    <location>
        <begin position="275"/>
        <end position="286"/>
    </location>
</feature>
<sequence>MSSPSNPLNPTFDGYIASTIDALILFEASLSGQLNHVPRRPYDRERQDLIKSGNVFIYEEHASGIKRWTDGVSWSPSRILDNFLIYRELEKPFPPGEKKRALKKNKKPQQGVTKNENAPRMGFPSAMDPNAGDKDSERALIGSLIDSYPFKNDGLVKKTISVSYHGVPHHLVSYYNVNDVMSGRLTTPTKHHNLRNVIPRSELIMSQNFRAPVDEVECGSGDRMGCPHAMYGPLPDHEYGGHGTVLQRAMSLPTFQPVQLSGYGAPGHYGFPSQPSHPQPPPPPPHQHTFATSVAPSASPMDAPPAQSNYALHPSYYIPHRASTISNHEPAFPSTRQMMEPDSLGAADEGSQHYGLEEGSWGFDGLDGTGTQLITLQQRQVASPEWPPQRML</sequence>
<dbReference type="PANTHER" id="PTHR28027:SF2">
    <property type="entry name" value="TRANSCRIPTIONAL REGULATOR MIT1"/>
    <property type="match status" value="1"/>
</dbReference>
<protein>
    <submittedName>
        <fullName evidence="3">Gti1/Pac2 family protein</fullName>
    </submittedName>
</protein>
<gene>
    <name evidence="3" type="ORF">EDB81DRAFT_659851</name>
</gene>
<evidence type="ECO:0000256" key="1">
    <source>
        <dbReference type="ARBA" id="ARBA00008359"/>
    </source>
</evidence>
<proteinExistence type="inferred from homology"/>
<dbReference type="InterPro" id="IPR018608">
    <property type="entry name" value="Gti1/Pac2"/>
</dbReference>
<feature type="region of interest" description="Disordered" evidence="2">
    <location>
        <begin position="263"/>
        <end position="307"/>
    </location>
</feature>
<keyword evidence="4" id="KW-1185">Reference proteome</keyword>
<dbReference type="GO" id="GO:0003677">
    <property type="term" value="F:DNA binding"/>
    <property type="evidence" value="ECO:0007669"/>
    <property type="project" value="TreeGrafter"/>
</dbReference>
<feature type="region of interest" description="Disordered" evidence="2">
    <location>
        <begin position="327"/>
        <end position="355"/>
    </location>
</feature>
<reference evidence="3" key="1">
    <citation type="journal article" date="2021" name="Nat. Commun.">
        <title>Genetic determinants of endophytism in the Arabidopsis root mycobiome.</title>
        <authorList>
            <person name="Mesny F."/>
            <person name="Miyauchi S."/>
            <person name="Thiergart T."/>
            <person name="Pickel B."/>
            <person name="Atanasova L."/>
            <person name="Karlsson M."/>
            <person name="Huettel B."/>
            <person name="Barry K.W."/>
            <person name="Haridas S."/>
            <person name="Chen C."/>
            <person name="Bauer D."/>
            <person name="Andreopoulos W."/>
            <person name="Pangilinan J."/>
            <person name="LaButti K."/>
            <person name="Riley R."/>
            <person name="Lipzen A."/>
            <person name="Clum A."/>
            <person name="Drula E."/>
            <person name="Henrissat B."/>
            <person name="Kohler A."/>
            <person name="Grigoriev I.V."/>
            <person name="Martin F.M."/>
            <person name="Hacquard S."/>
        </authorList>
    </citation>
    <scope>NUCLEOTIDE SEQUENCE</scope>
    <source>
        <strain evidence="3">MPI-CAGE-AT-0147</strain>
    </source>
</reference>
<dbReference type="OrthoDB" id="5319641at2759"/>
<evidence type="ECO:0000256" key="2">
    <source>
        <dbReference type="SAM" id="MobiDB-lite"/>
    </source>
</evidence>
<name>A0A9P9E8S9_9HYPO</name>
<accession>A0A9P9E8S9</accession>
<dbReference type="PANTHER" id="PTHR28027">
    <property type="entry name" value="TRANSCRIPTIONAL REGULATOR MIT1"/>
    <property type="match status" value="1"/>
</dbReference>
<dbReference type="AlphaFoldDB" id="A0A9P9E8S9"/>
<feature type="region of interest" description="Disordered" evidence="2">
    <location>
        <begin position="95"/>
        <end position="133"/>
    </location>
</feature>
<dbReference type="EMBL" id="JAGMUV010000016">
    <property type="protein sequence ID" value="KAH7132756.1"/>
    <property type="molecule type" value="Genomic_DNA"/>
</dbReference>
<feature type="compositionally biased region" description="Low complexity" evidence="2">
    <location>
        <begin position="293"/>
        <end position="307"/>
    </location>
</feature>
<comment type="caution">
    <text evidence="3">The sequence shown here is derived from an EMBL/GenBank/DDBJ whole genome shotgun (WGS) entry which is preliminary data.</text>
</comment>
<evidence type="ECO:0000313" key="4">
    <source>
        <dbReference type="Proteomes" id="UP000738349"/>
    </source>
</evidence>